<dbReference type="Pfam" id="PF01699">
    <property type="entry name" value="Na_Ca_ex"/>
    <property type="match status" value="1"/>
</dbReference>
<feature type="transmembrane region" description="Helical" evidence="5">
    <location>
        <begin position="170"/>
        <end position="188"/>
    </location>
</feature>
<feature type="transmembrane region" description="Helical" evidence="5">
    <location>
        <begin position="141"/>
        <end position="164"/>
    </location>
</feature>
<reference evidence="7" key="1">
    <citation type="journal article" date="2014" name="Front. Microbiol.">
        <title>High frequency of phylogenetically diverse reductive dehalogenase-homologous genes in deep subseafloor sedimentary metagenomes.</title>
        <authorList>
            <person name="Kawai M."/>
            <person name="Futagami T."/>
            <person name="Toyoda A."/>
            <person name="Takaki Y."/>
            <person name="Nishi S."/>
            <person name="Hori S."/>
            <person name="Arai W."/>
            <person name="Tsubouchi T."/>
            <person name="Morono Y."/>
            <person name="Uchiyama I."/>
            <person name="Ito T."/>
            <person name="Fujiyama A."/>
            <person name="Inagaki F."/>
            <person name="Takami H."/>
        </authorList>
    </citation>
    <scope>NUCLEOTIDE SEQUENCE</scope>
    <source>
        <strain evidence="7">Expedition CK06-06</strain>
    </source>
</reference>
<dbReference type="GO" id="GO:0005886">
    <property type="term" value="C:plasma membrane"/>
    <property type="evidence" value="ECO:0007669"/>
    <property type="project" value="TreeGrafter"/>
</dbReference>
<organism evidence="7">
    <name type="scientific">marine sediment metagenome</name>
    <dbReference type="NCBI Taxonomy" id="412755"/>
    <lineage>
        <taxon>unclassified sequences</taxon>
        <taxon>metagenomes</taxon>
        <taxon>ecological metagenomes</taxon>
    </lineage>
</organism>
<dbReference type="GO" id="GO:0008273">
    <property type="term" value="F:calcium, potassium:sodium antiporter activity"/>
    <property type="evidence" value="ECO:0007669"/>
    <property type="project" value="TreeGrafter"/>
</dbReference>
<dbReference type="PANTHER" id="PTHR10846:SF8">
    <property type="entry name" value="INNER MEMBRANE PROTEIN YRBG"/>
    <property type="match status" value="1"/>
</dbReference>
<keyword evidence="2 5" id="KW-0812">Transmembrane</keyword>
<dbReference type="PANTHER" id="PTHR10846">
    <property type="entry name" value="SODIUM/POTASSIUM/CALCIUM EXCHANGER"/>
    <property type="match status" value="1"/>
</dbReference>
<feature type="transmembrane region" description="Helical" evidence="5">
    <location>
        <begin position="200"/>
        <end position="216"/>
    </location>
</feature>
<dbReference type="GO" id="GO:0005262">
    <property type="term" value="F:calcium channel activity"/>
    <property type="evidence" value="ECO:0007669"/>
    <property type="project" value="TreeGrafter"/>
</dbReference>
<evidence type="ECO:0000256" key="3">
    <source>
        <dbReference type="ARBA" id="ARBA00022989"/>
    </source>
</evidence>
<keyword evidence="3 5" id="KW-1133">Transmembrane helix</keyword>
<dbReference type="InterPro" id="IPR004481">
    <property type="entry name" value="K/Na/Ca-exchanger"/>
</dbReference>
<dbReference type="GO" id="GO:0006874">
    <property type="term" value="P:intracellular calcium ion homeostasis"/>
    <property type="evidence" value="ECO:0007669"/>
    <property type="project" value="TreeGrafter"/>
</dbReference>
<dbReference type="AlphaFoldDB" id="X1BXE3"/>
<proteinExistence type="predicted"/>
<name>X1BXE3_9ZZZZ</name>
<evidence type="ECO:0000256" key="1">
    <source>
        <dbReference type="ARBA" id="ARBA00004141"/>
    </source>
</evidence>
<keyword evidence="4 5" id="KW-0472">Membrane</keyword>
<accession>X1BXE3</accession>
<evidence type="ECO:0000256" key="5">
    <source>
        <dbReference type="SAM" id="Phobius"/>
    </source>
</evidence>
<dbReference type="EMBL" id="BART01010775">
    <property type="protein sequence ID" value="GAG76831.1"/>
    <property type="molecule type" value="Genomic_DNA"/>
</dbReference>
<feature type="transmembrane region" description="Helical" evidence="5">
    <location>
        <begin position="72"/>
        <end position="100"/>
    </location>
</feature>
<dbReference type="InterPro" id="IPR004837">
    <property type="entry name" value="NaCa_Exmemb"/>
</dbReference>
<feature type="domain" description="Sodium/calcium exchanger membrane region" evidence="6">
    <location>
        <begin position="71"/>
        <end position="213"/>
    </location>
</feature>
<dbReference type="Gene3D" id="1.20.1420.30">
    <property type="entry name" value="NCX, central ion-binding region"/>
    <property type="match status" value="1"/>
</dbReference>
<comment type="subcellular location">
    <subcellularLocation>
        <location evidence="1">Membrane</location>
        <topology evidence="1">Multi-pass membrane protein</topology>
    </subcellularLocation>
</comment>
<comment type="caution">
    <text evidence="7">The sequence shown here is derived from an EMBL/GenBank/DDBJ whole genome shotgun (WGS) entry which is preliminary data.</text>
</comment>
<evidence type="ECO:0000259" key="6">
    <source>
        <dbReference type="Pfam" id="PF01699"/>
    </source>
</evidence>
<feature type="transmembrane region" description="Helical" evidence="5">
    <location>
        <begin position="20"/>
        <end position="40"/>
    </location>
</feature>
<feature type="transmembrane region" description="Helical" evidence="5">
    <location>
        <begin position="106"/>
        <end position="129"/>
    </location>
</feature>
<evidence type="ECO:0000313" key="7">
    <source>
        <dbReference type="EMBL" id="GAG76831.1"/>
    </source>
</evidence>
<sequence>MVFAGVVIWLLSFDGYLSRWDALILTAGLAGYIYYSIRAFRAGRKDARERVADIEQTLEAVAIPAFNMKRAVVWFILGTAGVVVGAMFVVQTAVVIARWLGIPELVIGLTVVALGTSLPEYVTALTATLKGHGEIAVGNMIGADILDIFWVRGLGGIGFSLLPVERQTMVLDYPVMLTLMVLLLVFGVTGKQLGRWKGGVLLGVYGVYLALIFLLFA</sequence>
<evidence type="ECO:0000256" key="2">
    <source>
        <dbReference type="ARBA" id="ARBA00022692"/>
    </source>
</evidence>
<protein>
    <recommendedName>
        <fullName evidence="6">Sodium/calcium exchanger membrane region domain-containing protein</fullName>
    </recommendedName>
</protein>
<gene>
    <name evidence="7" type="ORF">S01H4_23274</name>
</gene>
<evidence type="ECO:0000256" key="4">
    <source>
        <dbReference type="ARBA" id="ARBA00023136"/>
    </source>
</evidence>
<dbReference type="InterPro" id="IPR044880">
    <property type="entry name" value="NCX_ion-bd_dom_sf"/>
</dbReference>